<dbReference type="AlphaFoldDB" id="A0A852YGU7"/>
<dbReference type="Pfam" id="PF06259">
    <property type="entry name" value="Abhydrolase_8"/>
    <property type="match status" value="1"/>
</dbReference>
<sequence length="467" mass="48486">MLFDVTAVLVTSTTLGSVVEVSGVPVTPTAVVAVAPLDRGAAVPDRAAASPATARAATSLASAVDPAALPAALGPAPFIGPQPAQKLAQDALERIPTLRGTTLLAQLSLLQRDDLATVLGDNPKLVPRLLSSPPPAAAVATWWRDSSTDARRSLIAEAPQLVGALEGIPYTQRSTANKRYLDEVTGDIRTRLQNGVGRAKASELTTRLHMLEQVREALTPADGGAQRQLVSLDPRGDGTAVIVVGDLQTADDVSFLVPGMFYGVDARIVPWTTTAADLQKQQGEWLKRLGRGDETSAVVSWIGYETPTLVNVAAMDNARAGQKALTASLRGLAAARDDHPYVSVLAHSYGTTAAMLSLSEDDVTVDSLAMVGSPGGPVANVRDLAVRDGVWVGAAPWDPIGDAGVFGNQPRQASFGATKLGVDGAHDPITESDLTAAVSHNDYFTVGGESLRNLALVGIGEGARVIS</sequence>
<reference evidence="2 3" key="1">
    <citation type="submission" date="2020-07" db="EMBL/GenBank/DDBJ databases">
        <title>Sequencing the genomes of 1000 actinobacteria strains.</title>
        <authorList>
            <person name="Klenk H.-P."/>
        </authorList>
    </citation>
    <scope>NUCLEOTIDE SEQUENCE [LARGE SCALE GENOMIC DNA]</scope>
    <source>
        <strain evidence="2 3">DSM 23141</strain>
    </source>
</reference>
<dbReference type="InterPro" id="IPR010427">
    <property type="entry name" value="DUF1023"/>
</dbReference>
<dbReference type="Proteomes" id="UP000553888">
    <property type="component" value="Unassembled WGS sequence"/>
</dbReference>
<accession>A0A852YGU7</accession>
<feature type="domain" description="DUF1023" evidence="1">
    <location>
        <begin position="233"/>
        <end position="403"/>
    </location>
</feature>
<gene>
    <name evidence="2" type="ORF">BJ979_001683</name>
</gene>
<dbReference type="RefSeq" id="WP_179567018.1">
    <property type="nucleotide sequence ID" value="NZ_JACBZY010000001.1"/>
</dbReference>
<protein>
    <recommendedName>
        <fullName evidence="1">DUF1023 domain-containing protein</fullName>
    </recommendedName>
</protein>
<evidence type="ECO:0000313" key="2">
    <source>
        <dbReference type="EMBL" id="NYG99057.1"/>
    </source>
</evidence>
<dbReference type="EMBL" id="JACBZY010000001">
    <property type="protein sequence ID" value="NYG99057.1"/>
    <property type="molecule type" value="Genomic_DNA"/>
</dbReference>
<organism evidence="2 3">
    <name type="scientific">Schumannella luteola</name>
    <dbReference type="NCBI Taxonomy" id="472059"/>
    <lineage>
        <taxon>Bacteria</taxon>
        <taxon>Bacillati</taxon>
        <taxon>Actinomycetota</taxon>
        <taxon>Actinomycetes</taxon>
        <taxon>Micrococcales</taxon>
        <taxon>Microbacteriaceae</taxon>
        <taxon>Schumannella</taxon>
    </lineage>
</organism>
<comment type="caution">
    <text evidence="2">The sequence shown here is derived from an EMBL/GenBank/DDBJ whole genome shotgun (WGS) entry which is preliminary data.</text>
</comment>
<keyword evidence="3" id="KW-1185">Reference proteome</keyword>
<evidence type="ECO:0000259" key="1">
    <source>
        <dbReference type="Pfam" id="PF06259"/>
    </source>
</evidence>
<evidence type="ECO:0000313" key="3">
    <source>
        <dbReference type="Proteomes" id="UP000553888"/>
    </source>
</evidence>
<name>A0A852YGU7_9MICO</name>
<proteinExistence type="predicted"/>